<reference evidence="1 2" key="1">
    <citation type="submission" date="2018-03" db="EMBL/GenBank/DDBJ databases">
        <title>Blue discolouration in mozzarella cheese caused by Pseudomonas fluorescens.</title>
        <authorList>
            <person name="Chiesa F."/>
            <person name="Dalmasso A."/>
            <person name="Lomonaco S."/>
        </authorList>
    </citation>
    <scope>NUCLEOTIDE SEQUENCE [LARGE SCALE GENOMIC DNA]</scope>
    <source>
        <strain evidence="1 2">11293</strain>
    </source>
</reference>
<comment type="caution">
    <text evidence="1">The sequence shown here is derived from an EMBL/GenBank/DDBJ whole genome shotgun (WGS) entry which is preliminary data.</text>
</comment>
<evidence type="ECO:0000313" key="2">
    <source>
        <dbReference type="Proteomes" id="UP000239731"/>
    </source>
</evidence>
<sequence>MSIKSLKSELHRLAQMIGAADESVLLIVLAVIRASSAELKEESDFPKTAGHQVDYRIQGKNESLFFPFAAMDSDQCEEMAKALIQHARQVERPGKYGAQVGVMDIRHAPPAGAWIVTWPQEGVTVDQHAAQQYSQIIEARNELS</sequence>
<dbReference type="AlphaFoldDB" id="A0A2T0HM60"/>
<dbReference type="EMBL" id="PVUH01000033">
    <property type="protein sequence ID" value="PRW84043.1"/>
    <property type="molecule type" value="Genomic_DNA"/>
</dbReference>
<protein>
    <submittedName>
        <fullName evidence="1">Uncharacterized protein</fullName>
    </submittedName>
</protein>
<organism evidence="1 2">
    <name type="scientific">Pseudomonas fluorescens</name>
    <dbReference type="NCBI Taxonomy" id="294"/>
    <lineage>
        <taxon>Bacteria</taxon>
        <taxon>Pseudomonadati</taxon>
        <taxon>Pseudomonadota</taxon>
        <taxon>Gammaproteobacteria</taxon>
        <taxon>Pseudomonadales</taxon>
        <taxon>Pseudomonadaceae</taxon>
        <taxon>Pseudomonas</taxon>
    </lineage>
</organism>
<proteinExistence type="predicted"/>
<dbReference type="RefSeq" id="WP_106118711.1">
    <property type="nucleotide sequence ID" value="NZ_PVUH01000033.1"/>
</dbReference>
<name>A0A2T0HM60_PSEFL</name>
<dbReference type="Proteomes" id="UP000239731">
    <property type="component" value="Unassembled WGS sequence"/>
</dbReference>
<evidence type="ECO:0000313" key="1">
    <source>
        <dbReference type="EMBL" id="PRW84043.1"/>
    </source>
</evidence>
<gene>
    <name evidence="1" type="ORF">C7A10_29675</name>
</gene>
<accession>A0A2T0HM60</accession>